<sequence>MAHELALKTDMLVDAIAKHSQAELQQILIDDGGRIACYQREVARTITLAMHLMFRADTEEIFERWLLTPPGAAMARGGIMLGNLQADLERVLRRVEVLSRRFLHFLEASRSATEPA</sequence>
<dbReference type="HOGENOM" id="CLU_2095772_0_0_4"/>
<gene>
    <name evidence="1" type="ordered locus">Tbd_1815</name>
</gene>
<dbReference type="KEGG" id="tbd:Tbd_1815"/>
<evidence type="ECO:0000313" key="2">
    <source>
        <dbReference type="Proteomes" id="UP000008291"/>
    </source>
</evidence>
<reference evidence="1 2" key="1">
    <citation type="journal article" date="2006" name="J. Bacteriol.">
        <title>The genome sequence of the obligately chemolithoautotrophic, facultatively anaerobic bacterium Thiobacillus denitrificans.</title>
        <authorList>
            <person name="Beller H.R."/>
            <person name="Chain P.S."/>
            <person name="Letain T.E."/>
            <person name="Chakicherla A."/>
            <person name="Larimer F.W."/>
            <person name="Richardson P.M."/>
            <person name="Coleman M.A."/>
            <person name="Wood A.P."/>
            <person name="Kelly D.P."/>
        </authorList>
    </citation>
    <scope>NUCLEOTIDE SEQUENCE [LARGE SCALE GENOMIC DNA]</scope>
    <source>
        <strain evidence="1 2">ATCC 25259</strain>
    </source>
</reference>
<keyword evidence="2" id="KW-1185">Reference proteome</keyword>
<evidence type="ECO:0000313" key="1">
    <source>
        <dbReference type="EMBL" id="AAZ97768.1"/>
    </source>
</evidence>
<dbReference type="AlphaFoldDB" id="Q3SHW5"/>
<dbReference type="EMBL" id="CP000116">
    <property type="protein sequence ID" value="AAZ97768.1"/>
    <property type="molecule type" value="Genomic_DNA"/>
</dbReference>
<protein>
    <submittedName>
        <fullName evidence="1">Uncharacterized protein</fullName>
    </submittedName>
</protein>
<organism evidence="1 2">
    <name type="scientific">Thiobacillus denitrificans (strain ATCC 25259 / T1)</name>
    <dbReference type="NCBI Taxonomy" id="292415"/>
    <lineage>
        <taxon>Bacteria</taxon>
        <taxon>Pseudomonadati</taxon>
        <taxon>Pseudomonadota</taxon>
        <taxon>Betaproteobacteria</taxon>
        <taxon>Nitrosomonadales</taxon>
        <taxon>Thiobacillaceae</taxon>
        <taxon>Thiobacillus</taxon>
    </lineage>
</organism>
<accession>Q3SHW5</accession>
<dbReference type="Proteomes" id="UP000008291">
    <property type="component" value="Chromosome"/>
</dbReference>
<dbReference type="STRING" id="292415.Tbd_1815"/>
<name>Q3SHW5_THIDA</name>
<proteinExistence type="predicted"/>